<proteinExistence type="predicted"/>
<name>A0A6C0CEP5_9ZZZZ</name>
<accession>A0A6C0CEP5</accession>
<dbReference type="SUPFAM" id="SSF53448">
    <property type="entry name" value="Nucleotide-diphospho-sugar transferases"/>
    <property type="match status" value="1"/>
</dbReference>
<reference evidence="1" key="1">
    <citation type="journal article" date="2020" name="Nature">
        <title>Giant virus diversity and host interactions through global metagenomics.</title>
        <authorList>
            <person name="Schulz F."/>
            <person name="Roux S."/>
            <person name="Paez-Espino D."/>
            <person name="Jungbluth S."/>
            <person name="Walsh D.A."/>
            <person name="Denef V.J."/>
            <person name="McMahon K.D."/>
            <person name="Konstantinidis K.T."/>
            <person name="Eloe-Fadrosh E.A."/>
            <person name="Kyrpides N.C."/>
            <person name="Woyke T."/>
        </authorList>
    </citation>
    <scope>NUCLEOTIDE SEQUENCE</scope>
    <source>
        <strain evidence="1">GVMAG-M-3300020728-1</strain>
    </source>
</reference>
<protein>
    <submittedName>
        <fullName evidence="1">Uncharacterized protein</fullName>
    </submittedName>
</protein>
<sequence>MKVCLVALAIGDKYLDQYNYLFRKSHEAYAEKHGYEFRVETDYLEERCPDKAVCSLNKILVCSQPWSAEYDFIIFIDSDIYINISAPPIHSCMNFGDKIGIINEYDHLVGYEQHVGTVRFKLDWGTASEYYAKAGFILDTELMLNTGVLVMQPAKHGEFLRNVFDRHVKTCLTHPRRFHYEQAAIGYELQTREMYTILPKKFNAIWFIQKIINEQNRIYERLKVNKDGISHIIHRRMQGEGQETREQCINRIAPYFRDNYFIHLAGTQNYERVFEFEQINIELSNNEAQGKGSR</sequence>
<organism evidence="1">
    <name type="scientific">viral metagenome</name>
    <dbReference type="NCBI Taxonomy" id="1070528"/>
    <lineage>
        <taxon>unclassified sequences</taxon>
        <taxon>metagenomes</taxon>
        <taxon>organismal metagenomes</taxon>
    </lineage>
</organism>
<dbReference type="InterPro" id="IPR029044">
    <property type="entry name" value="Nucleotide-diphossugar_trans"/>
</dbReference>
<dbReference type="AlphaFoldDB" id="A0A6C0CEP5"/>
<evidence type="ECO:0000313" key="1">
    <source>
        <dbReference type="EMBL" id="QHT03236.1"/>
    </source>
</evidence>
<dbReference type="Gene3D" id="3.90.550.10">
    <property type="entry name" value="Spore Coat Polysaccharide Biosynthesis Protein SpsA, Chain A"/>
    <property type="match status" value="1"/>
</dbReference>
<dbReference type="EMBL" id="MN739408">
    <property type="protein sequence ID" value="QHT03236.1"/>
    <property type="molecule type" value="Genomic_DNA"/>
</dbReference>